<evidence type="ECO:0000256" key="1">
    <source>
        <dbReference type="SAM" id="MobiDB-lite"/>
    </source>
</evidence>
<dbReference type="AlphaFoldDB" id="A0A517VF55"/>
<sequence length="125" mass="13183">MMSLILVGCGGKTPGTDKKMGSVKFSVTYSGDPVTQGTIQILADGGKAAGGELNDAGEVYLSDVETGNYTVCLAPPTARPNPEGGPPIMPKKAENVPDKYYSPETSHLKAEVKEGDNEFTFELKE</sequence>
<reference evidence="2 3" key="1">
    <citation type="submission" date="2019-02" db="EMBL/GenBank/DDBJ databases">
        <title>Deep-cultivation of Planctomycetes and their phenomic and genomic characterization uncovers novel biology.</title>
        <authorList>
            <person name="Wiegand S."/>
            <person name="Jogler M."/>
            <person name="Boedeker C."/>
            <person name="Pinto D."/>
            <person name="Vollmers J."/>
            <person name="Rivas-Marin E."/>
            <person name="Kohn T."/>
            <person name="Peeters S.H."/>
            <person name="Heuer A."/>
            <person name="Rast P."/>
            <person name="Oberbeckmann S."/>
            <person name="Bunk B."/>
            <person name="Jeske O."/>
            <person name="Meyerdierks A."/>
            <person name="Storesund J.E."/>
            <person name="Kallscheuer N."/>
            <person name="Luecker S."/>
            <person name="Lage O.M."/>
            <person name="Pohl T."/>
            <person name="Merkel B.J."/>
            <person name="Hornburger P."/>
            <person name="Mueller R.-W."/>
            <person name="Bruemmer F."/>
            <person name="Labrenz M."/>
            <person name="Spormann A.M."/>
            <person name="Op den Camp H."/>
            <person name="Overmann J."/>
            <person name="Amann R."/>
            <person name="Jetten M.S.M."/>
            <person name="Mascher T."/>
            <person name="Medema M.H."/>
            <person name="Devos D.P."/>
            <person name="Kaster A.-K."/>
            <person name="Ovreas L."/>
            <person name="Rohde M."/>
            <person name="Galperin M.Y."/>
            <person name="Jogler C."/>
        </authorList>
    </citation>
    <scope>NUCLEOTIDE SEQUENCE [LARGE SCALE GENOMIC DNA]</scope>
    <source>
        <strain evidence="2 3">Pan161</strain>
    </source>
</reference>
<evidence type="ECO:0000313" key="3">
    <source>
        <dbReference type="Proteomes" id="UP000316855"/>
    </source>
</evidence>
<name>A0A517VF55_9PLAN</name>
<evidence type="ECO:0008006" key="4">
    <source>
        <dbReference type="Google" id="ProtNLM"/>
    </source>
</evidence>
<accession>A0A517VF55</accession>
<dbReference type="EMBL" id="CP036343">
    <property type="protein sequence ID" value="QDT91619.1"/>
    <property type="molecule type" value="Genomic_DNA"/>
</dbReference>
<gene>
    <name evidence="2" type="ORF">Pan161_32810</name>
</gene>
<feature type="region of interest" description="Disordered" evidence="1">
    <location>
        <begin position="76"/>
        <end position="125"/>
    </location>
</feature>
<protein>
    <recommendedName>
        <fullName evidence="4">Carboxypeptidase regulatory-like domain-containing protein</fullName>
    </recommendedName>
</protein>
<keyword evidence="3" id="KW-1185">Reference proteome</keyword>
<dbReference type="KEGG" id="gax:Pan161_32810"/>
<evidence type="ECO:0000313" key="2">
    <source>
        <dbReference type="EMBL" id="QDT91619.1"/>
    </source>
</evidence>
<feature type="compositionally biased region" description="Pro residues" evidence="1">
    <location>
        <begin position="77"/>
        <end position="89"/>
    </location>
</feature>
<dbReference type="Proteomes" id="UP000316855">
    <property type="component" value="Chromosome"/>
</dbReference>
<organism evidence="2 3">
    <name type="scientific">Gimesia algae</name>
    <dbReference type="NCBI Taxonomy" id="2527971"/>
    <lineage>
        <taxon>Bacteria</taxon>
        <taxon>Pseudomonadati</taxon>
        <taxon>Planctomycetota</taxon>
        <taxon>Planctomycetia</taxon>
        <taxon>Planctomycetales</taxon>
        <taxon>Planctomycetaceae</taxon>
        <taxon>Gimesia</taxon>
    </lineage>
</organism>
<feature type="compositionally biased region" description="Basic and acidic residues" evidence="1">
    <location>
        <begin position="106"/>
        <end position="125"/>
    </location>
</feature>
<proteinExistence type="predicted"/>